<evidence type="ECO:0008006" key="3">
    <source>
        <dbReference type="Google" id="ProtNLM"/>
    </source>
</evidence>
<organism evidence="1 2">
    <name type="scientific">Jannaschia aquimarina</name>
    <dbReference type="NCBI Taxonomy" id="935700"/>
    <lineage>
        <taxon>Bacteria</taxon>
        <taxon>Pseudomonadati</taxon>
        <taxon>Pseudomonadota</taxon>
        <taxon>Alphaproteobacteria</taxon>
        <taxon>Rhodobacterales</taxon>
        <taxon>Roseobacteraceae</taxon>
        <taxon>Jannaschia</taxon>
    </lineage>
</organism>
<dbReference type="SUPFAM" id="SSF53474">
    <property type="entry name" value="alpha/beta-Hydrolases"/>
    <property type="match status" value="1"/>
</dbReference>
<dbReference type="EMBL" id="JYFE01000060">
    <property type="protein sequence ID" value="KIT15119.1"/>
    <property type="molecule type" value="Genomic_DNA"/>
</dbReference>
<gene>
    <name evidence="1" type="ORF">jaqu_34470</name>
</gene>
<keyword evidence="2" id="KW-1185">Reference proteome</keyword>
<evidence type="ECO:0000313" key="1">
    <source>
        <dbReference type="EMBL" id="KIT15119.1"/>
    </source>
</evidence>
<comment type="caution">
    <text evidence="1">The sequence shown here is derived from an EMBL/GenBank/DDBJ whole genome shotgun (WGS) entry which is preliminary data.</text>
</comment>
<sequence>MRRPVKPLFRDEELVLRWLPGTTPRLVVVFTGMKRGVGGETLDEFAASASCGGENAVLFVTDRRITWFAAPGLWARTVDMIREIIEAEGIEEVITLGNSMGGYAAMLLPRDIPVRRAIAFAPQITMDREILDDARWPDVKSEWGDLPVRNLADTVSETRTHYFAFASRDCAEDVAHLDLLPRQPRMHRFLLASDRHNPARTLKEKGVLGRVVAAIVRGRRQHVAGLLEKTGIAA</sequence>
<reference evidence="1 2" key="1">
    <citation type="submission" date="2015-02" db="EMBL/GenBank/DDBJ databases">
        <title>Genome Sequence of Jannaschia aquimarina DSM28248, a member of the Roseobacter clade.</title>
        <authorList>
            <person name="Voget S."/>
            <person name="Daniel R."/>
        </authorList>
    </citation>
    <scope>NUCLEOTIDE SEQUENCE [LARGE SCALE GENOMIC DNA]</scope>
    <source>
        <strain evidence="1 2">GSW-M26</strain>
    </source>
</reference>
<dbReference type="Gene3D" id="3.40.50.1820">
    <property type="entry name" value="alpha/beta hydrolase"/>
    <property type="match status" value="1"/>
</dbReference>
<proteinExistence type="predicted"/>
<dbReference type="Proteomes" id="UP000032232">
    <property type="component" value="Unassembled WGS sequence"/>
</dbReference>
<dbReference type="STRING" id="935700.jaqu_34470"/>
<dbReference type="AlphaFoldDB" id="A0A0D1EBK0"/>
<dbReference type="RefSeq" id="WP_052501037.1">
    <property type="nucleotide sequence ID" value="NZ_FZPF01000001.1"/>
</dbReference>
<evidence type="ECO:0000313" key="2">
    <source>
        <dbReference type="Proteomes" id="UP000032232"/>
    </source>
</evidence>
<accession>A0A0D1EBK0</accession>
<protein>
    <recommendedName>
        <fullName evidence="3">Alpha/beta hydrolase family protein</fullName>
    </recommendedName>
</protein>
<dbReference type="InterPro" id="IPR029058">
    <property type="entry name" value="AB_hydrolase_fold"/>
</dbReference>
<dbReference type="PATRIC" id="fig|935700.4.peg.3556"/>
<dbReference type="OrthoDB" id="7840740at2"/>
<name>A0A0D1EBK0_9RHOB</name>